<feature type="region of interest" description="Disordered" evidence="1">
    <location>
        <begin position="417"/>
        <end position="441"/>
    </location>
</feature>
<protein>
    <recommendedName>
        <fullName evidence="4">GYF domain-containing protein</fullName>
    </recommendedName>
</protein>
<comment type="caution">
    <text evidence="2">The sequence shown here is derived from an EMBL/GenBank/DDBJ whole genome shotgun (WGS) entry which is preliminary data.</text>
</comment>
<gene>
    <name evidence="2" type="ORF">BgAZ_103190</name>
</gene>
<feature type="region of interest" description="Disordered" evidence="1">
    <location>
        <begin position="148"/>
        <end position="186"/>
    </location>
</feature>
<proteinExistence type="predicted"/>
<feature type="compositionally biased region" description="Polar residues" evidence="1">
    <location>
        <begin position="290"/>
        <end position="300"/>
    </location>
</feature>
<organism evidence="2 3">
    <name type="scientific">Babesia gibsoni</name>
    <dbReference type="NCBI Taxonomy" id="33632"/>
    <lineage>
        <taxon>Eukaryota</taxon>
        <taxon>Sar</taxon>
        <taxon>Alveolata</taxon>
        <taxon>Apicomplexa</taxon>
        <taxon>Aconoidasida</taxon>
        <taxon>Piroplasmida</taxon>
        <taxon>Babesiidae</taxon>
        <taxon>Babesia</taxon>
    </lineage>
</organism>
<sequence>MELGECCGRRTTALNRMLKWYYQDERSNIYGPVSSFNLVYYIYCNFFEETTPFTFSVDSNYRRHPFVHLVKSLRTLETDFLKHSKEVFVCSHYMSQLIDSEKDAVDPDIRLLEQSCDPATAPPKVVSSTVCTSTELYVCSIKGLKRKYGSANGKPSDEDSTTDHMSCISNEDDVEDQSDEEEDDHRTNYHKVALQSDLDVNVTIGIHHEGNTALPQNALTGMCPDGTLSRDNIHHNYSPLEGNGLRKSSDKKADDDSCGPECVPGAGKSVAPNGIYDHDDDELGNDRQDANNQSPGQVGSKQAHISPEKGSEGGDVDDMLTLSPIRIIPPELPKEATENGFPFKGPGIFAHKSCNLDERSHYNGEDEGSDRAAIFNGYHKSNSCGNYHDTHLPFSFQDYKGDNIGSQQSSYRLNMDTDSHRNGFNTSGSRGGSGDRPGTVERSGMMEVHQMLIKQRMQSNLLEAKAHLARVPSRKVSHVIAQTNRAMPM</sequence>
<dbReference type="Proteomes" id="UP001230268">
    <property type="component" value="Unassembled WGS sequence"/>
</dbReference>
<feature type="region of interest" description="Disordered" evidence="1">
    <location>
        <begin position="234"/>
        <end position="318"/>
    </location>
</feature>
<dbReference type="AlphaFoldDB" id="A0AAD8PFD4"/>
<reference evidence="2" key="1">
    <citation type="submission" date="2023-08" db="EMBL/GenBank/DDBJ databases">
        <title>Draft sequence of the Babesia gibsoni genome.</title>
        <authorList>
            <person name="Yamagishi J.Y."/>
            <person name="Xuan X.X."/>
        </authorList>
    </citation>
    <scope>NUCLEOTIDE SEQUENCE</scope>
    <source>
        <strain evidence="2">Azabu</strain>
    </source>
</reference>
<evidence type="ECO:0000313" key="3">
    <source>
        <dbReference type="Proteomes" id="UP001230268"/>
    </source>
</evidence>
<keyword evidence="3" id="KW-1185">Reference proteome</keyword>
<evidence type="ECO:0008006" key="4">
    <source>
        <dbReference type="Google" id="ProtNLM"/>
    </source>
</evidence>
<evidence type="ECO:0000313" key="2">
    <source>
        <dbReference type="EMBL" id="KAK1444413.1"/>
    </source>
</evidence>
<evidence type="ECO:0000256" key="1">
    <source>
        <dbReference type="SAM" id="MobiDB-lite"/>
    </source>
</evidence>
<dbReference type="EMBL" id="JAVEPI010000001">
    <property type="protein sequence ID" value="KAK1444413.1"/>
    <property type="molecule type" value="Genomic_DNA"/>
</dbReference>
<accession>A0AAD8PFD4</accession>
<name>A0AAD8PFD4_BABGI</name>
<feature type="compositionally biased region" description="Acidic residues" evidence="1">
    <location>
        <begin position="170"/>
        <end position="183"/>
    </location>
</feature>